<keyword evidence="9" id="KW-1185">Reference proteome</keyword>
<dbReference type="InterPro" id="IPR036118">
    <property type="entry name" value="UreE_N_sf"/>
</dbReference>
<proteinExistence type="inferred from homology"/>
<dbReference type="SUPFAM" id="SSF69287">
    <property type="entry name" value="Urease metallochaperone UreE, N-terminal domain"/>
    <property type="match status" value="1"/>
</dbReference>
<dbReference type="GO" id="GO:0005737">
    <property type="term" value="C:cytoplasm"/>
    <property type="evidence" value="ECO:0007669"/>
    <property type="project" value="UniProtKB-SubCell"/>
</dbReference>
<keyword evidence="4 5" id="KW-0143">Chaperone</keyword>
<evidence type="ECO:0000259" key="6">
    <source>
        <dbReference type="Pfam" id="PF02814"/>
    </source>
</evidence>
<sequence>MRDYQSPPKCIDKIYMEWYETYKRIGRFKTENGLDIALCFPKPLIYGLDDGDILYLDSKFGIIVEIVPCEVLSIQWGNKLEIAKLCYEIGNAHIPLFVSSLKNEFYIPYEKTLENTLTKLGFLTEKILTKLHPKQRFYVSLPILPEPRFILSPDFKITIKTAH</sequence>
<dbReference type="HAMAP" id="MF_00822">
    <property type="entry name" value="UreE"/>
    <property type="match status" value="1"/>
</dbReference>
<dbReference type="GO" id="GO:0019627">
    <property type="term" value="P:urea metabolic process"/>
    <property type="evidence" value="ECO:0007669"/>
    <property type="project" value="InterPro"/>
</dbReference>
<dbReference type="CDD" id="cd00571">
    <property type="entry name" value="UreE"/>
    <property type="match status" value="1"/>
</dbReference>
<evidence type="ECO:0000256" key="1">
    <source>
        <dbReference type="ARBA" id="ARBA00004496"/>
    </source>
</evidence>
<keyword evidence="3 5" id="KW-0533">Nickel</keyword>
<dbReference type="InterPro" id="IPR012406">
    <property type="entry name" value="UreE"/>
</dbReference>
<dbReference type="RefSeq" id="WP_115542778.1">
    <property type="nucleotide sequence ID" value="NZ_NXLQ01000006.1"/>
</dbReference>
<dbReference type="AlphaFoldDB" id="A0A3D8ILW2"/>
<feature type="domain" description="UreE urease accessory N-terminal" evidence="6">
    <location>
        <begin position="10"/>
        <end position="58"/>
    </location>
</feature>
<comment type="similarity">
    <text evidence="5">Belongs to the UreE family.</text>
</comment>
<dbReference type="InterPro" id="IPR004029">
    <property type="entry name" value="UreE_N"/>
</dbReference>
<dbReference type="GO" id="GO:0065003">
    <property type="term" value="P:protein-containing complex assembly"/>
    <property type="evidence" value="ECO:0007669"/>
    <property type="project" value="InterPro"/>
</dbReference>
<evidence type="ECO:0000313" key="9">
    <source>
        <dbReference type="Proteomes" id="UP000256379"/>
    </source>
</evidence>
<evidence type="ECO:0000256" key="3">
    <source>
        <dbReference type="ARBA" id="ARBA00022596"/>
    </source>
</evidence>
<dbReference type="EMBL" id="NXLQ01000006">
    <property type="protein sequence ID" value="RDU66218.1"/>
    <property type="molecule type" value="Genomic_DNA"/>
</dbReference>
<dbReference type="SUPFAM" id="SSF69737">
    <property type="entry name" value="Urease metallochaperone UreE, C-terminal domain"/>
    <property type="match status" value="1"/>
</dbReference>
<dbReference type="OrthoDB" id="9810882at2"/>
<dbReference type="Proteomes" id="UP000256379">
    <property type="component" value="Unassembled WGS sequence"/>
</dbReference>
<comment type="function">
    <text evidence="5">Involved in urease metallocenter assembly. Binds nickel. Probably functions as a nickel donor during metallocenter assembly.</text>
</comment>
<comment type="subcellular location">
    <subcellularLocation>
        <location evidence="1 5">Cytoplasm</location>
    </subcellularLocation>
</comment>
<name>A0A3D8ILW2_9HELI</name>
<feature type="domain" description="Urease accessory protein UreE C-terminal" evidence="7">
    <location>
        <begin position="70"/>
        <end position="136"/>
    </location>
</feature>
<dbReference type="Gene3D" id="3.30.70.790">
    <property type="entry name" value="UreE, C-terminal domain"/>
    <property type="match status" value="1"/>
</dbReference>
<evidence type="ECO:0000256" key="5">
    <source>
        <dbReference type="HAMAP-Rule" id="MF_00822"/>
    </source>
</evidence>
<comment type="caution">
    <text evidence="8">The sequence shown here is derived from an EMBL/GenBank/DDBJ whole genome shotgun (WGS) entry which is preliminary data.</text>
</comment>
<dbReference type="GO" id="GO:0051082">
    <property type="term" value="F:unfolded protein binding"/>
    <property type="evidence" value="ECO:0007669"/>
    <property type="project" value="UniProtKB-UniRule"/>
</dbReference>
<dbReference type="GO" id="GO:0006457">
    <property type="term" value="P:protein folding"/>
    <property type="evidence" value="ECO:0007669"/>
    <property type="project" value="InterPro"/>
</dbReference>
<evidence type="ECO:0000313" key="8">
    <source>
        <dbReference type="EMBL" id="RDU66218.1"/>
    </source>
</evidence>
<evidence type="ECO:0000256" key="2">
    <source>
        <dbReference type="ARBA" id="ARBA00022490"/>
    </source>
</evidence>
<evidence type="ECO:0000256" key="4">
    <source>
        <dbReference type="ARBA" id="ARBA00023186"/>
    </source>
</evidence>
<dbReference type="PIRSF" id="PIRSF036402">
    <property type="entry name" value="Ureas_acces_UreE"/>
    <property type="match status" value="1"/>
</dbReference>
<protein>
    <recommendedName>
        <fullName evidence="5">Urease accessory protein UreE</fullName>
    </recommendedName>
</protein>
<dbReference type="Pfam" id="PF02814">
    <property type="entry name" value="UreE_N"/>
    <property type="match status" value="1"/>
</dbReference>
<evidence type="ECO:0000259" key="7">
    <source>
        <dbReference type="Pfam" id="PF05194"/>
    </source>
</evidence>
<gene>
    <name evidence="5" type="primary">ureE</name>
    <name evidence="8" type="ORF">CQA53_04195</name>
</gene>
<dbReference type="GO" id="GO:0016151">
    <property type="term" value="F:nickel cation binding"/>
    <property type="evidence" value="ECO:0007669"/>
    <property type="project" value="UniProtKB-UniRule"/>
</dbReference>
<dbReference type="Gene3D" id="2.60.260.20">
    <property type="entry name" value="Urease metallochaperone UreE, N-terminal domain"/>
    <property type="match status" value="1"/>
</dbReference>
<keyword evidence="2 5" id="KW-0963">Cytoplasm</keyword>
<reference evidence="8 9" key="1">
    <citation type="submission" date="2018-04" db="EMBL/GenBank/DDBJ databases">
        <title>Novel Campyloabacter and Helicobacter Species and Strains.</title>
        <authorList>
            <person name="Mannion A.J."/>
            <person name="Shen Z."/>
            <person name="Fox J.G."/>
        </authorList>
    </citation>
    <scope>NUCLEOTIDE SEQUENCE [LARGE SCALE GENOMIC DNA]</scope>
    <source>
        <strain evidence="8 9">MIT 17-337</strain>
    </source>
</reference>
<dbReference type="Pfam" id="PF05194">
    <property type="entry name" value="UreE_C"/>
    <property type="match status" value="1"/>
</dbReference>
<dbReference type="InterPro" id="IPR007864">
    <property type="entry name" value="UreE_C_dom"/>
</dbReference>
<accession>A0A3D8ILW2</accession>
<organism evidence="8 9">
    <name type="scientific">Helicobacter didelphidarum</name>
    <dbReference type="NCBI Taxonomy" id="2040648"/>
    <lineage>
        <taxon>Bacteria</taxon>
        <taxon>Pseudomonadati</taxon>
        <taxon>Campylobacterota</taxon>
        <taxon>Epsilonproteobacteria</taxon>
        <taxon>Campylobacterales</taxon>
        <taxon>Helicobacteraceae</taxon>
        <taxon>Helicobacter</taxon>
    </lineage>
</organism>